<reference evidence="3 4" key="1">
    <citation type="submission" date="2014-10" db="EMBL/GenBank/DDBJ databases">
        <title>Draft genome of the hookworm Ancylostoma caninum.</title>
        <authorList>
            <person name="Mitreva M."/>
        </authorList>
    </citation>
    <scope>NUCLEOTIDE SEQUENCE [LARGE SCALE GENOMIC DNA]</scope>
    <source>
        <strain evidence="3 4">Baltimore</strain>
    </source>
</reference>
<evidence type="ECO:0000256" key="1">
    <source>
        <dbReference type="ARBA" id="ARBA00008455"/>
    </source>
</evidence>
<dbReference type="InterPro" id="IPR000668">
    <property type="entry name" value="Peptidase_C1A_C"/>
</dbReference>
<organism evidence="3 4">
    <name type="scientific">Ancylostoma caninum</name>
    <name type="common">Dog hookworm</name>
    <dbReference type="NCBI Taxonomy" id="29170"/>
    <lineage>
        <taxon>Eukaryota</taxon>
        <taxon>Metazoa</taxon>
        <taxon>Ecdysozoa</taxon>
        <taxon>Nematoda</taxon>
        <taxon>Chromadorea</taxon>
        <taxon>Rhabditida</taxon>
        <taxon>Rhabditina</taxon>
        <taxon>Rhabditomorpha</taxon>
        <taxon>Strongyloidea</taxon>
        <taxon>Ancylostomatidae</taxon>
        <taxon>Ancylostomatinae</taxon>
        <taxon>Ancylostoma</taxon>
    </lineage>
</organism>
<sequence>MNCGGCWAFAMNAALEGFFAMNDHDISTLSVQQLLDCDRTVNAVYGVSNAGCNGGYFQMISMH</sequence>
<dbReference type="GO" id="GO:0006508">
    <property type="term" value="P:proteolysis"/>
    <property type="evidence" value="ECO:0007669"/>
    <property type="project" value="InterPro"/>
</dbReference>
<accession>A0A368H017</accession>
<keyword evidence="4" id="KW-1185">Reference proteome</keyword>
<dbReference type="AlphaFoldDB" id="A0A368H017"/>
<dbReference type="Proteomes" id="UP000252519">
    <property type="component" value="Unassembled WGS sequence"/>
</dbReference>
<dbReference type="SUPFAM" id="SSF54001">
    <property type="entry name" value="Cysteine proteinases"/>
    <property type="match status" value="1"/>
</dbReference>
<dbReference type="Pfam" id="PF00112">
    <property type="entry name" value="Peptidase_C1"/>
    <property type="match status" value="1"/>
</dbReference>
<feature type="domain" description="Peptidase C1A papain C-terminal" evidence="2">
    <location>
        <begin position="2"/>
        <end position="58"/>
    </location>
</feature>
<name>A0A368H017_ANCCA</name>
<evidence type="ECO:0000259" key="2">
    <source>
        <dbReference type="Pfam" id="PF00112"/>
    </source>
</evidence>
<comment type="caution">
    <text evidence="3">The sequence shown here is derived from an EMBL/GenBank/DDBJ whole genome shotgun (WGS) entry which is preliminary data.</text>
</comment>
<dbReference type="InterPro" id="IPR013128">
    <property type="entry name" value="Peptidase_C1A"/>
</dbReference>
<dbReference type="OrthoDB" id="498368at2759"/>
<evidence type="ECO:0000313" key="4">
    <source>
        <dbReference type="Proteomes" id="UP000252519"/>
    </source>
</evidence>
<comment type="similarity">
    <text evidence="1">Belongs to the peptidase C1 family.</text>
</comment>
<dbReference type="EMBL" id="JOJR01000041">
    <property type="protein sequence ID" value="RCN48939.1"/>
    <property type="molecule type" value="Genomic_DNA"/>
</dbReference>
<protein>
    <recommendedName>
        <fullName evidence="2">Peptidase C1A papain C-terminal domain-containing protein</fullName>
    </recommendedName>
</protein>
<dbReference type="InterPro" id="IPR038765">
    <property type="entry name" value="Papain-like_cys_pep_sf"/>
</dbReference>
<gene>
    <name evidence="3" type="ORF">ANCCAN_05048</name>
</gene>
<dbReference type="STRING" id="29170.A0A368H017"/>
<proteinExistence type="inferred from homology"/>
<dbReference type="GO" id="GO:0008234">
    <property type="term" value="F:cysteine-type peptidase activity"/>
    <property type="evidence" value="ECO:0007669"/>
    <property type="project" value="InterPro"/>
</dbReference>
<dbReference type="Gene3D" id="3.90.70.10">
    <property type="entry name" value="Cysteine proteinases"/>
    <property type="match status" value="1"/>
</dbReference>
<evidence type="ECO:0000313" key="3">
    <source>
        <dbReference type="EMBL" id="RCN48939.1"/>
    </source>
</evidence>
<dbReference type="PANTHER" id="PTHR12411">
    <property type="entry name" value="CYSTEINE PROTEASE FAMILY C1-RELATED"/>
    <property type="match status" value="1"/>
</dbReference>